<keyword evidence="3" id="KW-1185">Reference proteome</keyword>
<evidence type="ECO:0000313" key="2">
    <source>
        <dbReference type="EMBL" id="KAB1227300.1"/>
    </source>
</evidence>
<dbReference type="AlphaFoldDB" id="A0A6A1WXB8"/>
<name>A0A6A1WXB8_9ROSI</name>
<comment type="caution">
    <text evidence="2">The sequence shown here is derived from an EMBL/GenBank/DDBJ whole genome shotgun (WGS) entry which is preliminary data.</text>
</comment>
<evidence type="ECO:0000256" key="1">
    <source>
        <dbReference type="SAM" id="MobiDB-lite"/>
    </source>
</evidence>
<reference evidence="2 3" key="1">
    <citation type="journal article" date="2019" name="Plant Biotechnol. J.">
        <title>The red bayberry genome and genetic basis of sex determination.</title>
        <authorList>
            <person name="Jia H.M."/>
            <person name="Jia H.J."/>
            <person name="Cai Q.L."/>
            <person name="Wang Y."/>
            <person name="Zhao H.B."/>
            <person name="Yang W.F."/>
            <person name="Wang G.Y."/>
            <person name="Li Y.H."/>
            <person name="Zhan D.L."/>
            <person name="Shen Y.T."/>
            <person name="Niu Q.F."/>
            <person name="Chang L."/>
            <person name="Qiu J."/>
            <person name="Zhao L."/>
            <person name="Xie H.B."/>
            <person name="Fu W.Y."/>
            <person name="Jin J."/>
            <person name="Li X.W."/>
            <person name="Jiao Y."/>
            <person name="Zhou C.C."/>
            <person name="Tu T."/>
            <person name="Chai C.Y."/>
            <person name="Gao J.L."/>
            <person name="Fan L.J."/>
            <person name="van de Weg E."/>
            <person name="Wang J.Y."/>
            <person name="Gao Z.S."/>
        </authorList>
    </citation>
    <scope>NUCLEOTIDE SEQUENCE [LARGE SCALE GENOMIC DNA]</scope>
    <source>
        <tissue evidence="2">Leaves</tissue>
    </source>
</reference>
<organism evidence="2 3">
    <name type="scientific">Morella rubra</name>
    <name type="common">Chinese bayberry</name>
    <dbReference type="NCBI Taxonomy" id="262757"/>
    <lineage>
        <taxon>Eukaryota</taxon>
        <taxon>Viridiplantae</taxon>
        <taxon>Streptophyta</taxon>
        <taxon>Embryophyta</taxon>
        <taxon>Tracheophyta</taxon>
        <taxon>Spermatophyta</taxon>
        <taxon>Magnoliopsida</taxon>
        <taxon>eudicotyledons</taxon>
        <taxon>Gunneridae</taxon>
        <taxon>Pentapetalae</taxon>
        <taxon>rosids</taxon>
        <taxon>fabids</taxon>
        <taxon>Fagales</taxon>
        <taxon>Myricaceae</taxon>
        <taxon>Morella</taxon>
    </lineage>
</organism>
<dbReference type="EMBL" id="RXIC02000019">
    <property type="protein sequence ID" value="KAB1227300.1"/>
    <property type="molecule type" value="Genomic_DNA"/>
</dbReference>
<accession>A0A6A1WXB8</accession>
<protein>
    <submittedName>
        <fullName evidence="2">Uncharacterized protein</fullName>
    </submittedName>
</protein>
<feature type="region of interest" description="Disordered" evidence="1">
    <location>
        <begin position="1"/>
        <end position="35"/>
    </location>
</feature>
<proteinExistence type="predicted"/>
<gene>
    <name evidence="2" type="ORF">CJ030_MR1G016842</name>
</gene>
<dbReference type="Proteomes" id="UP000516437">
    <property type="component" value="Chromosome 1"/>
</dbReference>
<evidence type="ECO:0000313" key="3">
    <source>
        <dbReference type="Proteomes" id="UP000516437"/>
    </source>
</evidence>
<sequence>MTNSAKYPPLQYARKPRKSEPELTSRKPLSMHRNRSLDSSCRILETPDLKEYLGPDNDDDCRDAYRLPVAYSFLYVEEVSLSLHLLRPFGTPENKRNCMI</sequence>